<comment type="subcellular location">
    <subcellularLocation>
        <location evidence="1">Cytoplasm</location>
        <location evidence="1">Cytoskeleton</location>
        <location evidence="1">Cilium basal body</location>
    </subcellularLocation>
    <subcellularLocation>
        <location evidence="2">Nucleus</location>
        <location evidence="2">Nucleolus</location>
    </subcellularLocation>
</comment>
<keyword evidence="12" id="KW-1185">Reference proteome</keyword>
<dbReference type="InterPro" id="IPR036322">
    <property type="entry name" value="WD40_repeat_dom_sf"/>
</dbReference>
<evidence type="ECO:0000256" key="1">
    <source>
        <dbReference type="ARBA" id="ARBA00004120"/>
    </source>
</evidence>
<dbReference type="Pfam" id="PF07162">
    <property type="entry name" value="B9-C2"/>
    <property type="match status" value="1"/>
</dbReference>
<dbReference type="SUPFAM" id="SSF50978">
    <property type="entry name" value="WD40 repeat-like"/>
    <property type="match status" value="1"/>
</dbReference>
<organism evidence="12 13">
    <name type="scientific">Globodera rostochiensis</name>
    <name type="common">Golden nematode worm</name>
    <name type="synonym">Heterodera rostochiensis</name>
    <dbReference type="NCBI Taxonomy" id="31243"/>
    <lineage>
        <taxon>Eukaryota</taxon>
        <taxon>Metazoa</taxon>
        <taxon>Ecdysozoa</taxon>
        <taxon>Nematoda</taxon>
        <taxon>Chromadorea</taxon>
        <taxon>Rhabditida</taxon>
        <taxon>Tylenchina</taxon>
        <taxon>Tylenchomorpha</taxon>
        <taxon>Tylenchoidea</taxon>
        <taxon>Heteroderidae</taxon>
        <taxon>Heteroderinae</taxon>
        <taxon>Globodera</taxon>
    </lineage>
</organism>
<accession>A0A914HGE9</accession>
<dbReference type="WBParaSite" id="Gr19_v10_g17130.t1">
    <property type="protein sequence ID" value="Gr19_v10_g17130.t1"/>
    <property type="gene ID" value="Gr19_v10_g17130"/>
</dbReference>
<dbReference type="PROSITE" id="PS50082">
    <property type="entry name" value="WD_REPEATS_2"/>
    <property type="match status" value="7"/>
</dbReference>
<feature type="region of interest" description="Disordered" evidence="11">
    <location>
        <begin position="70"/>
        <end position="90"/>
    </location>
</feature>
<feature type="repeat" description="WD" evidence="10">
    <location>
        <begin position="445"/>
        <end position="486"/>
    </location>
</feature>
<evidence type="ECO:0000313" key="13">
    <source>
        <dbReference type="WBParaSite" id="Gr19_v10_g17130.t1"/>
    </source>
</evidence>
<feature type="repeat" description="WD" evidence="10">
    <location>
        <begin position="181"/>
        <end position="222"/>
    </location>
</feature>
<dbReference type="GO" id="GO:0030030">
    <property type="term" value="P:cell projection organization"/>
    <property type="evidence" value="ECO:0007669"/>
    <property type="project" value="UniProtKB-KW"/>
</dbReference>
<evidence type="ECO:0000256" key="10">
    <source>
        <dbReference type="PROSITE-ProRule" id="PRU00221"/>
    </source>
</evidence>
<dbReference type="SMART" id="SM00320">
    <property type="entry name" value="WD40"/>
    <property type="match status" value="8"/>
</dbReference>
<dbReference type="GO" id="GO:0005730">
    <property type="term" value="C:nucleolus"/>
    <property type="evidence" value="ECO:0007669"/>
    <property type="project" value="UniProtKB-SubCell"/>
</dbReference>
<keyword evidence="7" id="KW-0206">Cytoskeleton</keyword>
<dbReference type="PROSITE" id="PS50294">
    <property type="entry name" value="WD_REPEATS_REGION"/>
    <property type="match status" value="5"/>
</dbReference>
<dbReference type="Gene3D" id="2.130.10.10">
    <property type="entry name" value="YVTN repeat-like/Quinoprotein amine dehydrogenase"/>
    <property type="match status" value="2"/>
</dbReference>
<dbReference type="InterPro" id="IPR015943">
    <property type="entry name" value="WD40/YVTN_repeat-like_dom_sf"/>
</dbReference>
<dbReference type="CDD" id="cd00200">
    <property type="entry name" value="WD40"/>
    <property type="match status" value="1"/>
</dbReference>
<evidence type="ECO:0000256" key="7">
    <source>
        <dbReference type="ARBA" id="ARBA00023212"/>
    </source>
</evidence>
<evidence type="ECO:0000256" key="2">
    <source>
        <dbReference type="ARBA" id="ARBA00004604"/>
    </source>
</evidence>
<dbReference type="InterPro" id="IPR019775">
    <property type="entry name" value="WD40_repeat_CS"/>
</dbReference>
<keyword evidence="9" id="KW-0966">Cell projection</keyword>
<dbReference type="PANTHER" id="PTHR19848">
    <property type="entry name" value="WD40 REPEAT PROTEIN"/>
    <property type="match status" value="1"/>
</dbReference>
<keyword evidence="8" id="KW-0539">Nucleus</keyword>
<dbReference type="GO" id="GO:0007219">
    <property type="term" value="P:Notch signaling pathway"/>
    <property type="evidence" value="ECO:0007669"/>
    <property type="project" value="TreeGrafter"/>
</dbReference>
<dbReference type="Pfam" id="PF00400">
    <property type="entry name" value="WD40"/>
    <property type="match status" value="6"/>
</dbReference>
<keyword evidence="5" id="KW-0677">Repeat</keyword>
<evidence type="ECO:0000256" key="4">
    <source>
        <dbReference type="ARBA" id="ARBA00022574"/>
    </source>
</evidence>
<feature type="repeat" description="WD" evidence="10">
    <location>
        <begin position="487"/>
        <end position="520"/>
    </location>
</feature>
<evidence type="ECO:0000256" key="5">
    <source>
        <dbReference type="ARBA" id="ARBA00022737"/>
    </source>
</evidence>
<dbReference type="PROSITE" id="PS00678">
    <property type="entry name" value="WD_REPEATS_1"/>
    <property type="match status" value="2"/>
</dbReference>
<dbReference type="AlphaFoldDB" id="A0A914HGE9"/>
<proteinExistence type="predicted"/>
<keyword evidence="3" id="KW-0963">Cytoplasm</keyword>
<feature type="compositionally biased region" description="Acidic residues" evidence="11">
    <location>
        <begin position="80"/>
        <end position="90"/>
    </location>
</feature>
<evidence type="ECO:0000256" key="6">
    <source>
        <dbReference type="ARBA" id="ARBA00022794"/>
    </source>
</evidence>
<dbReference type="GO" id="GO:0000027">
    <property type="term" value="P:ribosomal large subunit assembly"/>
    <property type="evidence" value="ECO:0007669"/>
    <property type="project" value="TreeGrafter"/>
</dbReference>
<keyword evidence="4 10" id="KW-0853">WD repeat</keyword>
<feature type="repeat" description="WD" evidence="10">
    <location>
        <begin position="403"/>
        <end position="444"/>
    </location>
</feature>
<dbReference type="PANTHER" id="PTHR19848:SF0">
    <property type="entry name" value="NOTCHLESS PROTEIN HOMOLOG 1"/>
    <property type="match status" value="1"/>
</dbReference>
<evidence type="ECO:0000256" key="8">
    <source>
        <dbReference type="ARBA" id="ARBA00023242"/>
    </source>
</evidence>
<dbReference type="PRINTS" id="PR00320">
    <property type="entry name" value="GPROTEINBRPT"/>
</dbReference>
<feature type="compositionally biased region" description="Basic and acidic residues" evidence="11">
    <location>
        <begin position="626"/>
        <end position="647"/>
    </location>
</feature>
<dbReference type="GO" id="GO:0005929">
    <property type="term" value="C:cilium"/>
    <property type="evidence" value="ECO:0007669"/>
    <property type="project" value="UniProtKB-ARBA"/>
</dbReference>
<feature type="region of interest" description="Disordered" evidence="11">
    <location>
        <begin position="604"/>
        <end position="677"/>
    </location>
</feature>
<name>A0A914HGE9_GLORO</name>
<feature type="repeat" description="WD" evidence="10">
    <location>
        <begin position="152"/>
        <end position="179"/>
    </location>
</feature>
<protein>
    <submittedName>
        <fullName evidence="13">Uncharacterized protein</fullName>
    </submittedName>
</protein>
<evidence type="ECO:0000256" key="3">
    <source>
        <dbReference type="ARBA" id="ARBA00022490"/>
    </source>
</evidence>
<evidence type="ECO:0000256" key="11">
    <source>
        <dbReference type="SAM" id="MobiDB-lite"/>
    </source>
</evidence>
<dbReference type="InterPro" id="IPR020472">
    <property type="entry name" value="WD40_PAC1"/>
</dbReference>
<feature type="repeat" description="WD" evidence="10">
    <location>
        <begin position="272"/>
        <end position="312"/>
    </location>
</feature>
<dbReference type="InterPro" id="IPR010796">
    <property type="entry name" value="C2_B9-type_dom"/>
</dbReference>
<keyword evidence="6" id="KW-0970">Cilium biogenesis/degradation</keyword>
<dbReference type="InterPro" id="IPR001680">
    <property type="entry name" value="WD40_rpt"/>
</dbReference>
<sequence length="1168" mass="130752">MHSIGLLLEQPIQKRKFDGDKDDESCRNQQRSVTVRLFSEAGKELSEAPVVVLASTTAEQLQSLYHQLLRNQKQPKDTNAGEEEDDDDELAAPVQFRTASEEPNGRNWTEIVDSLLDSLPPEQLFVEKPLELVCLPQAVFRVRPVTRCAASLPGHGEPVLSVQFSPDGSCLASGSGDRTTLSGHSDWVLCIGWSPDGRVLASACKSGVVRVWDARSGAQRRVLNGHQKWVNAIAWQPLHIASEAECRLLASAGWDKTIRIWDIQLGATVRVLSGHNASVTAIRWGGCGLIYSGSQDRTVKVWRADDGTLCRTLTGHGHWINTLSLSCDYVLRLGFFSAEAQSKGQPVLSPSDESSAQKLTSDAKRRYLKALGDPSVERLVSGSDDFTMFLWEPGEKKQPIARLTGHQQLVNQVQFSPDTRTIASASFDKSIKLWDGRNGKFIATLRGHVAPVYQIAWSSDGRLLVSGSADSTLKVWNIRTTKLMLDLPGHGDEVFAVDWSPNGENVANSADDTFPKFYNIGGDVGLLEFRVLLFSVDRSVGTLLASSSFDPVQQQQGKIGDFGGPSSSSSLAANFVEFGDKIGEERLEEQMTIRWAENVPRPAVVGGASVGRFGEETEDEQPNGGRRRETDKETVSENAELKEDKTASENAEQEAGKTVSENAELKEGKTVSENAEGKTVLENAEQEEVKTVSENAEGKTVLENAEQEEVKTVSENAEGKTVLENAEQEEVKTVSENAEGKTVLENAEQEEVKTVSENAELKALPKKGTERRQRVHSALSRRIFTIFDATESHAAEPPSAGEEFLQKRTICSSIRQRKIVRKEQSTPKDPIQILSSSDQQRMNRRSMVENEHRMCIMAYLGTDDFYDASEEYLLWELRMLNAHRLITDRDLDEIRTRADEETEDDEGGFEVPERNDEYWLHYMIEIGRGIGFAHDNLRVQWHLELPENWQYLAQPVDSNHHHQSQQKSIQLNGRTQRCVVKSERRNDVAHFGHPIEFTLNYGPRQNVANISEALDIWPRLLIRVTAEDSWGRIHVDGYSTFALPISLNSAAQHLWLDFVRHRPPQSKLCALRETHLGQAEQLARMNSLHHEGLATEFSGQLELTVQCVHQSRHYISRDILRSLKYSKMMRRIGISGDLQLRIAKVLEEFERVRRQLIRVGLGRADARK</sequence>
<dbReference type="Proteomes" id="UP000887572">
    <property type="component" value="Unplaced"/>
</dbReference>
<feature type="repeat" description="WD" evidence="10">
    <location>
        <begin position="223"/>
        <end position="271"/>
    </location>
</feature>
<evidence type="ECO:0000313" key="12">
    <source>
        <dbReference type="Proteomes" id="UP000887572"/>
    </source>
</evidence>
<reference evidence="13" key="1">
    <citation type="submission" date="2022-11" db="UniProtKB">
        <authorList>
            <consortium name="WormBaseParasite"/>
        </authorList>
    </citation>
    <scope>IDENTIFICATION</scope>
</reference>
<evidence type="ECO:0000256" key="9">
    <source>
        <dbReference type="ARBA" id="ARBA00023273"/>
    </source>
</evidence>